<keyword evidence="7" id="KW-1185">Reference proteome</keyword>
<evidence type="ECO:0000256" key="3">
    <source>
        <dbReference type="ARBA" id="ARBA00022729"/>
    </source>
</evidence>
<accession>A0A1W2ENI8</accession>
<evidence type="ECO:0000256" key="1">
    <source>
        <dbReference type="ARBA" id="ARBA00005695"/>
    </source>
</evidence>
<dbReference type="STRING" id="1121400.SAMN02746065_13624"/>
<dbReference type="EMBL" id="FWXY01000036">
    <property type="protein sequence ID" value="SMD11102.1"/>
    <property type="molecule type" value="Genomic_DNA"/>
</dbReference>
<dbReference type="InterPro" id="IPR030678">
    <property type="entry name" value="Peptide/Ni-bd"/>
</dbReference>
<dbReference type="PIRSF" id="PIRSF002741">
    <property type="entry name" value="MppA"/>
    <property type="match status" value="1"/>
</dbReference>
<feature type="domain" description="Solute-binding protein family 5" evidence="5">
    <location>
        <begin position="71"/>
        <end position="429"/>
    </location>
</feature>
<dbReference type="GO" id="GO:0030288">
    <property type="term" value="C:outer membrane-bounded periplasmic space"/>
    <property type="evidence" value="ECO:0007669"/>
    <property type="project" value="UniProtKB-ARBA"/>
</dbReference>
<evidence type="ECO:0000313" key="7">
    <source>
        <dbReference type="Proteomes" id="UP000192418"/>
    </source>
</evidence>
<dbReference type="CDD" id="cd00995">
    <property type="entry name" value="PBP2_NikA_DppA_OppA_like"/>
    <property type="match status" value="1"/>
</dbReference>
<dbReference type="Gene3D" id="3.10.105.10">
    <property type="entry name" value="Dipeptide-binding Protein, Domain 3"/>
    <property type="match status" value="1"/>
</dbReference>
<dbReference type="Pfam" id="PF00496">
    <property type="entry name" value="SBP_bac_5"/>
    <property type="match status" value="1"/>
</dbReference>
<feature type="chain" id="PRO_5012393553" evidence="4">
    <location>
        <begin position="25"/>
        <end position="513"/>
    </location>
</feature>
<feature type="signal peptide" evidence="4">
    <location>
        <begin position="1"/>
        <end position="24"/>
    </location>
</feature>
<dbReference type="Proteomes" id="UP000192418">
    <property type="component" value="Unassembled WGS sequence"/>
</dbReference>
<dbReference type="AlphaFoldDB" id="A0A1W2ENI8"/>
<evidence type="ECO:0000256" key="4">
    <source>
        <dbReference type="SAM" id="SignalP"/>
    </source>
</evidence>
<protein>
    <submittedName>
        <fullName evidence="6">Peptide/nickel transport system substrate-binding protein</fullName>
    </submittedName>
</protein>
<dbReference type="RefSeq" id="WP_084071686.1">
    <property type="nucleotide sequence ID" value="NZ_FWXY01000036.1"/>
</dbReference>
<dbReference type="InterPro" id="IPR000914">
    <property type="entry name" value="SBP_5_dom"/>
</dbReference>
<reference evidence="6 7" key="1">
    <citation type="submission" date="2017-04" db="EMBL/GenBank/DDBJ databases">
        <authorList>
            <person name="Afonso C.L."/>
            <person name="Miller P.J."/>
            <person name="Scott M.A."/>
            <person name="Spackman E."/>
            <person name="Goraichik I."/>
            <person name="Dimitrov K.M."/>
            <person name="Suarez D.L."/>
            <person name="Swayne D.E."/>
        </authorList>
    </citation>
    <scope>NUCLEOTIDE SEQUENCE [LARGE SCALE GENOMIC DNA]</scope>
    <source>
        <strain evidence="6 7">DSM 3385</strain>
    </source>
</reference>
<comment type="similarity">
    <text evidence="1">Belongs to the bacterial solute-binding protein 5 family.</text>
</comment>
<gene>
    <name evidence="6" type="ORF">SAMN02746065_13624</name>
</gene>
<proteinExistence type="inferred from homology"/>
<dbReference type="InterPro" id="IPR039424">
    <property type="entry name" value="SBP_5"/>
</dbReference>
<dbReference type="GO" id="GO:0043190">
    <property type="term" value="C:ATP-binding cassette (ABC) transporter complex"/>
    <property type="evidence" value="ECO:0007669"/>
    <property type="project" value="InterPro"/>
</dbReference>
<dbReference type="OrthoDB" id="5469165at2"/>
<dbReference type="GO" id="GO:1904680">
    <property type="term" value="F:peptide transmembrane transporter activity"/>
    <property type="evidence" value="ECO:0007669"/>
    <property type="project" value="TreeGrafter"/>
</dbReference>
<evidence type="ECO:0000259" key="5">
    <source>
        <dbReference type="Pfam" id="PF00496"/>
    </source>
</evidence>
<sequence>MKKLFITLLVLASFTLGLCPGVSAGEKVLKIGISKEPAKLNPVLIPGIYGEALAGNIFDTLISFKESASTPAPCLAKSWEITQDGKQYTFHLRKDVKFHNGQPFTSADVKFTLEAIMDPANASPSKEFFAPVDRVEAVDDYTVTLYLKNAYAPLLLALGSATSGILPKEPASRVGMDAFDRHPVGTGAFMFVEWLPDERIVLKKNPDYFLTTPHLDKVIFRPVPKPEVMAAEIESGGLDIAHQMLPQDISRLAKDDRLNVMTIPGLGNSYIGFSHKKMPFADVRFRKAVYHSVPFDAAIKGIWRGVGERAYSWIPRGVFPEDTQYMQKAALSHDPKQAKAYFDELKKEGFLKEGFEFPIYTSQNPYRVKIATAVATELRKYGLKARVESLEWGTLFPILKADSGFYIMGWGSVPDPDRWTYKIFHSGSSMNFSKYELPDIDKALDLGRTLVGADKRGEQYKYVMRKALARDYIHIPLVFKSVTAVCSKRVKGFEPSAQDYFHLVTEKRNVTVE</sequence>
<evidence type="ECO:0000256" key="2">
    <source>
        <dbReference type="ARBA" id="ARBA00022448"/>
    </source>
</evidence>
<keyword evidence="2" id="KW-0813">Transport</keyword>
<dbReference type="GO" id="GO:0015833">
    <property type="term" value="P:peptide transport"/>
    <property type="evidence" value="ECO:0007669"/>
    <property type="project" value="TreeGrafter"/>
</dbReference>
<dbReference type="SUPFAM" id="SSF53850">
    <property type="entry name" value="Periplasmic binding protein-like II"/>
    <property type="match status" value="1"/>
</dbReference>
<keyword evidence="3 4" id="KW-0732">Signal</keyword>
<organism evidence="6 7">
    <name type="scientific">Desulfocicer vacuolatum DSM 3385</name>
    <dbReference type="NCBI Taxonomy" id="1121400"/>
    <lineage>
        <taxon>Bacteria</taxon>
        <taxon>Pseudomonadati</taxon>
        <taxon>Thermodesulfobacteriota</taxon>
        <taxon>Desulfobacteria</taxon>
        <taxon>Desulfobacterales</taxon>
        <taxon>Desulfobacteraceae</taxon>
        <taxon>Desulfocicer</taxon>
    </lineage>
</organism>
<dbReference type="Gene3D" id="3.90.76.10">
    <property type="entry name" value="Dipeptide-binding Protein, Domain 1"/>
    <property type="match status" value="1"/>
</dbReference>
<evidence type="ECO:0000313" key="6">
    <source>
        <dbReference type="EMBL" id="SMD11102.1"/>
    </source>
</evidence>
<dbReference type="Gene3D" id="3.40.190.10">
    <property type="entry name" value="Periplasmic binding protein-like II"/>
    <property type="match status" value="1"/>
</dbReference>
<dbReference type="PANTHER" id="PTHR30290:SF9">
    <property type="entry name" value="OLIGOPEPTIDE-BINDING PROTEIN APPA"/>
    <property type="match status" value="1"/>
</dbReference>
<dbReference type="PANTHER" id="PTHR30290">
    <property type="entry name" value="PERIPLASMIC BINDING COMPONENT OF ABC TRANSPORTER"/>
    <property type="match status" value="1"/>
</dbReference>
<name>A0A1W2ENI8_9BACT</name>